<dbReference type="Proteomes" id="UP000789901">
    <property type="component" value="Unassembled WGS sequence"/>
</dbReference>
<feature type="non-terminal residue" evidence="1">
    <location>
        <position position="1"/>
    </location>
</feature>
<feature type="non-terminal residue" evidence="1">
    <location>
        <position position="140"/>
    </location>
</feature>
<organism evidence="1 2">
    <name type="scientific">Gigaspora margarita</name>
    <dbReference type="NCBI Taxonomy" id="4874"/>
    <lineage>
        <taxon>Eukaryota</taxon>
        <taxon>Fungi</taxon>
        <taxon>Fungi incertae sedis</taxon>
        <taxon>Mucoromycota</taxon>
        <taxon>Glomeromycotina</taxon>
        <taxon>Glomeromycetes</taxon>
        <taxon>Diversisporales</taxon>
        <taxon>Gigasporaceae</taxon>
        <taxon>Gigaspora</taxon>
    </lineage>
</organism>
<comment type="caution">
    <text evidence="1">The sequence shown here is derived from an EMBL/GenBank/DDBJ whole genome shotgun (WGS) entry which is preliminary data.</text>
</comment>
<sequence>PLFHDTCKRQQDLTKGRWYKSNHMGYAKFQKMINNIITNTELQAFSGHYSRVSLADYCQTSDNQHIINTTMLTPFSSQELDLDEFEYHNTYGGSLDDKLDSDNDYNTNNDAAQLVTAAQEIQVPKMSEEIQLLTSSAIQS</sequence>
<dbReference type="EMBL" id="CAJVQB010038668">
    <property type="protein sequence ID" value="CAG8826497.1"/>
    <property type="molecule type" value="Genomic_DNA"/>
</dbReference>
<evidence type="ECO:0000313" key="1">
    <source>
        <dbReference type="EMBL" id="CAG8826497.1"/>
    </source>
</evidence>
<proteinExistence type="predicted"/>
<evidence type="ECO:0000313" key="2">
    <source>
        <dbReference type="Proteomes" id="UP000789901"/>
    </source>
</evidence>
<accession>A0ABN7WD33</accession>
<reference evidence="1 2" key="1">
    <citation type="submission" date="2021-06" db="EMBL/GenBank/DDBJ databases">
        <authorList>
            <person name="Kallberg Y."/>
            <person name="Tangrot J."/>
            <person name="Rosling A."/>
        </authorList>
    </citation>
    <scope>NUCLEOTIDE SEQUENCE [LARGE SCALE GENOMIC DNA]</scope>
    <source>
        <strain evidence="1 2">120-4 pot B 10/14</strain>
    </source>
</reference>
<keyword evidence="2" id="KW-1185">Reference proteome</keyword>
<gene>
    <name evidence="1" type="ORF">GMARGA_LOCUS29145</name>
</gene>
<name>A0ABN7WD33_GIGMA</name>
<protein>
    <submittedName>
        <fullName evidence="1">45921_t:CDS:1</fullName>
    </submittedName>
</protein>